<gene>
    <name evidence="2" type="ORF">N7492_002979</name>
</gene>
<dbReference type="AlphaFoldDB" id="A0A9W9LWJ3"/>
<dbReference type="Proteomes" id="UP001146351">
    <property type="component" value="Unassembled WGS sequence"/>
</dbReference>
<reference evidence="2" key="2">
    <citation type="journal article" date="2023" name="IMA Fungus">
        <title>Comparative genomic study of the Penicillium genus elucidates a diverse pangenome and 15 lateral gene transfer events.</title>
        <authorList>
            <person name="Petersen C."/>
            <person name="Sorensen T."/>
            <person name="Nielsen M.R."/>
            <person name="Sondergaard T.E."/>
            <person name="Sorensen J.L."/>
            <person name="Fitzpatrick D.A."/>
            <person name="Frisvad J.C."/>
            <person name="Nielsen K.L."/>
        </authorList>
    </citation>
    <scope>NUCLEOTIDE SEQUENCE</scope>
    <source>
        <strain evidence="2">IBT 21917</strain>
    </source>
</reference>
<feature type="non-terminal residue" evidence="2">
    <location>
        <position position="1"/>
    </location>
</feature>
<keyword evidence="3" id="KW-1185">Reference proteome</keyword>
<comment type="caution">
    <text evidence="2">The sequence shown here is derived from an EMBL/GenBank/DDBJ whole genome shotgun (WGS) entry which is preliminary data.</text>
</comment>
<protein>
    <submittedName>
        <fullName evidence="2">Uncharacterized protein</fullName>
    </submittedName>
</protein>
<proteinExistence type="predicted"/>
<name>A0A9W9LWJ3_9EURO</name>
<evidence type="ECO:0000313" key="3">
    <source>
        <dbReference type="Proteomes" id="UP001146351"/>
    </source>
</evidence>
<evidence type="ECO:0000313" key="2">
    <source>
        <dbReference type="EMBL" id="KAJ5179769.1"/>
    </source>
</evidence>
<accession>A0A9W9LWJ3</accession>
<organism evidence="2 3">
    <name type="scientific">Penicillium capsulatum</name>
    <dbReference type="NCBI Taxonomy" id="69766"/>
    <lineage>
        <taxon>Eukaryota</taxon>
        <taxon>Fungi</taxon>
        <taxon>Dikarya</taxon>
        <taxon>Ascomycota</taxon>
        <taxon>Pezizomycotina</taxon>
        <taxon>Eurotiomycetes</taxon>
        <taxon>Eurotiomycetidae</taxon>
        <taxon>Eurotiales</taxon>
        <taxon>Aspergillaceae</taxon>
        <taxon>Penicillium</taxon>
    </lineage>
</organism>
<evidence type="ECO:0000256" key="1">
    <source>
        <dbReference type="SAM" id="MobiDB-lite"/>
    </source>
</evidence>
<sequence>YLNYSDIDQSRRKKLQPRDHPGGGHNAAGSSLFRKKLSRITPEDWSQDPYLVCVMLSIAQLQERLLQPSPQITAYTPRLLMTHFADSDFIYLYESRVTSKLLRMLNNPTTAISEDWPTIEPRKIPFKPYENFKQRLMHELLSTPDKPLRCGSSVADAHVDALVGTAVKRQHETKEEDRRILRRKL</sequence>
<feature type="region of interest" description="Disordered" evidence="1">
    <location>
        <begin position="1"/>
        <end position="30"/>
    </location>
</feature>
<dbReference type="OrthoDB" id="5343483at2759"/>
<reference evidence="2" key="1">
    <citation type="submission" date="2022-11" db="EMBL/GenBank/DDBJ databases">
        <authorList>
            <person name="Petersen C."/>
        </authorList>
    </citation>
    <scope>NUCLEOTIDE SEQUENCE</scope>
    <source>
        <strain evidence="2">IBT 21917</strain>
    </source>
</reference>
<dbReference type="EMBL" id="JAPQKO010000002">
    <property type="protein sequence ID" value="KAJ5179769.1"/>
    <property type="molecule type" value="Genomic_DNA"/>
</dbReference>